<gene>
    <name evidence="2" type="ORF">R4Z09_10770</name>
</gene>
<dbReference type="RefSeq" id="WP_338452313.1">
    <property type="nucleotide sequence ID" value="NZ_CP137640.1"/>
</dbReference>
<sequence length="47" mass="5359">MELEPDKLVTIIIGVINAIFSGLRWNEERKRNNPPSHKDQADRNVGS</sequence>
<evidence type="ECO:0000256" key="1">
    <source>
        <dbReference type="SAM" id="MobiDB-lite"/>
    </source>
</evidence>
<organism evidence="2 3">
    <name type="scientific">Niallia oryzisoli</name>
    <dbReference type="NCBI Taxonomy" id="1737571"/>
    <lineage>
        <taxon>Bacteria</taxon>
        <taxon>Bacillati</taxon>
        <taxon>Bacillota</taxon>
        <taxon>Bacilli</taxon>
        <taxon>Bacillales</taxon>
        <taxon>Bacillaceae</taxon>
        <taxon>Niallia</taxon>
    </lineage>
</organism>
<name>A0ABZ2CI32_9BACI</name>
<evidence type="ECO:0000313" key="3">
    <source>
        <dbReference type="Proteomes" id="UP001357223"/>
    </source>
</evidence>
<keyword evidence="3" id="KW-1185">Reference proteome</keyword>
<dbReference type="EMBL" id="CP137640">
    <property type="protein sequence ID" value="WVX83429.1"/>
    <property type="molecule type" value="Genomic_DNA"/>
</dbReference>
<feature type="region of interest" description="Disordered" evidence="1">
    <location>
        <begin position="28"/>
        <end position="47"/>
    </location>
</feature>
<accession>A0ABZ2CI32</accession>
<reference evidence="2 3" key="1">
    <citation type="submission" date="2023-10" db="EMBL/GenBank/DDBJ databases">
        <title>Niallia locisalis sp.nov. isolated from a salt pond sample.</title>
        <authorList>
            <person name="Li X.-J."/>
            <person name="Dong L."/>
        </authorList>
    </citation>
    <scope>NUCLEOTIDE SEQUENCE [LARGE SCALE GENOMIC DNA]</scope>
    <source>
        <strain evidence="2 3">DSM 29761</strain>
    </source>
</reference>
<evidence type="ECO:0000313" key="2">
    <source>
        <dbReference type="EMBL" id="WVX83429.1"/>
    </source>
</evidence>
<protein>
    <submittedName>
        <fullName evidence="2">Uncharacterized protein</fullName>
    </submittedName>
</protein>
<dbReference type="Proteomes" id="UP001357223">
    <property type="component" value="Chromosome"/>
</dbReference>
<proteinExistence type="predicted"/>